<sequence>MATSIDVAQYIYNKMGWMDAWKLAKLTYYVQAWSLGWFGKPLFAEEFQAWADGPVEPKLHAENRYCRRGITDTQLPSADVSRLTAQDIETIDAVLDFYGGFTKEELINRTHSEMPWLKARAGLAAGERSRNPVSQSSMRRFYADQELKKVDGPCRPRMLVHGNHDQTRAQFRGAVERWETALTILATR</sequence>
<dbReference type="EMBL" id="JAGPYW010000014">
    <property type="protein sequence ID" value="MCQ4614994.1"/>
    <property type="molecule type" value="Genomic_DNA"/>
</dbReference>
<gene>
    <name evidence="2" type="ORF">KBX22_09670</name>
</gene>
<proteinExistence type="predicted"/>
<dbReference type="Proteomes" id="UP001205080">
    <property type="component" value="Unassembled WGS sequence"/>
</dbReference>
<accession>A0ABD4TUS8</accession>
<evidence type="ECO:0000313" key="2">
    <source>
        <dbReference type="EMBL" id="MCQ4614994.1"/>
    </source>
</evidence>
<protein>
    <submittedName>
        <fullName evidence="2">DUF4065 domain-containing protein</fullName>
    </submittedName>
</protein>
<name>A0ABD4TUS8_9CORY</name>
<feature type="domain" description="Antitoxin SocA-like Panacea" evidence="1">
    <location>
        <begin position="23"/>
        <end position="116"/>
    </location>
</feature>
<organism evidence="2 3">
    <name type="scientific">Corynebacterium pseudogenitalium</name>
    <dbReference type="NCBI Taxonomy" id="38303"/>
    <lineage>
        <taxon>Bacteria</taxon>
        <taxon>Bacillati</taxon>
        <taxon>Actinomycetota</taxon>
        <taxon>Actinomycetes</taxon>
        <taxon>Mycobacteriales</taxon>
        <taxon>Corynebacteriaceae</taxon>
        <taxon>Corynebacterium</taxon>
    </lineage>
</organism>
<dbReference type="InterPro" id="IPR025272">
    <property type="entry name" value="SocA_Panacea"/>
</dbReference>
<dbReference type="AlphaFoldDB" id="A0ABD4TUS8"/>
<comment type="caution">
    <text evidence="2">The sequence shown here is derived from an EMBL/GenBank/DDBJ whole genome shotgun (WGS) entry which is preliminary data.</text>
</comment>
<reference evidence="2 3" key="1">
    <citation type="submission" date="2021-04" db="EMBL/GenBank/DDBJ databases">
        <title>Corynebacterium genitalium sp. nov. and Corynebacterium genitalium sp. nov., two new species of the genus Corynebacterium.</title>
        <authorList>
            <person name="Jaen-Luchoro D."/>
            <person name="Pinyeiro-Iglesias B."/>
            <person name="Al-Shaer S."/>
            <person name="Karlsson R."/>
            <person name="Gonzales-Siles L."/>
            <person name="Cardew S."/>
            <person name="Jensie-Markopolous S."/>
            <person name="Ohlen M."/>
            <person name="Inganas E."/>
            <person name="Moore E.R.B."/>
        </authorList>
    </citation>
    <scope>NUCLEOTIDE SEQUENCE [LARGE SCALE GENOMIC DNA]</scope>
    <source>
        <strain evidence="2 3">CCUG 55013</strain>
    </source>
</reference>
<dbReference type="Pfam" id="PF13274">
    <property type="entry name" value="SocA_Panacea"/>
    <property type="match status" value="1"/>
</dbReference>
<evidence type="ECO:0000259" key="1">
    <source>
        <dbReference type="Pfam" id="PF13274"/>
    </source>
</evidence>
<evidence type="ECO:0000313" key="3">
    <source>
        <dbReference type="Proteomes" id="UP001205080"/>
    </source>
</evidence>
<dbReference type="RefSeq" id="WP_070362131.1">
    <property type="nucleotide sequence ID" value="NZ_JAGPYW010000014.1"/>
</dbReference>